<evidence type="ECO:0000259" key="2">
    <source>
        <dbReference type="Pfam" id="PF02754"/>
    </source>
</evidence>
<evidence type="ECO:0000256" key="1">
    <source>
        <dbReference type="ARBA" id="ARBA00023002"/>
    </source>
</evidence>
<dbReference type="Pfam" id="PF02754">
    <property type="entry name" value="CCG"/>
    <property type="match status" value="2"/>
</dbReference>
<dbReference type="Gene3D" id="1.20.1050.140">
    <property type="match status" value="1"/>
</dbReference>
<dbReference type="GO" id="GO:0016491">
    <property type="term" value="F:oxidoreductase activity"/>
    <property type="evidence" value="ECO:0007669"/>
    <property type="project" value="UniProtKB-KW"/>
</dbReference>
<dbReference type="AlphaFoldDB" id="A0A7V6DQP5"/>
<feature type="domain" description="Cysteine-rich" evidence="2">
    <location>
        <begin position="140"/>
        <end position="228"/>
    </location>
</feature>
<organism evidence="3">
    <name type="scientific">Desulfobacca acetoxidans</name>
    <dbReference type="NCBI Taxonomy" id="60893"/>
    <lineage>
        <taxon>Bacteria</taxon>
        <taxon>Pseudomonadati</taxon>
        <taxon>Thermodesulfobacteriota</taxon>
        <taxon>Desulfobaccia</taxon>
        <taxon>Desulfobaccales</taxon>
        <taxon>Desulfobaccaceae</taxon>
        <taxon>Desulfobacca</taxon>
    </lineage>
</organism>
<dbReference type="InterPro" id="IPR051278">
    <property type="entry name" value="HdrB/HdrD_reductase"/>
</dbReference>
<protein>
    <submittedName>
        <fullName evidence="3">Disulfide reductase</fullName>
    </submittedName>
</protein>
<gene>
    <name evidence="3" type="ORF">ENV52_12785</name>
</gene>
<feature type="domain" description="Cysteine-rich" evidence="2">
    <location>
        <begin position="3"/>
        <end position="85"/>
    </location>
</feature>
<comment type="caution">
    <text evidence="3">The sequence shown here is derived from an EMBL/GenBank/DDBJ whole genome shotgun (WGS) entry which is preliminary data.</text>
</comment>
<reference evidence="3" key="1">
    <citation type="journal article" date="2020" name="mSystems">
        <title>Genome- and Community-Level Interaction Insights into Carbon Utilization and Element Cycling Functions of Hydrothermarchaeota in Hydrothermal Sediment.</title>
        <authorList>
            <person name="Zhou Z."/>
            <person name="Liu Y."/>
            <person name="Xu W."/>
            <person name="Pan J."/>
            <person name="Luo Z.H."/>
            <person name="Li M."/>
        </authorList>
    </citation>
    <scope>NUCLEOTIDE SEQUENCE [LARGE SCALE GENOMIC DNA]</scope>
    <source>
        <strain evidence="3">SpSt-767</strain>
    </source>
</reference>
<proteinExistence type="predicted"/>
<dbReference type="PANTHER" id="PTHR42947:SF1">
    <property type="entry name" value="COB--COM HETERODISULFIDE REDUCTASE SUBUNIT B 1"/>
    <property type="match status" value="1"/>
</dbReference>
<dbReference type="InterPro" id="IPR004017">
    <property type="entry name" value="Cys_rich_dom"/>
</dbReference>
<keyword evidence="1" id="KW-0560">Oxidoreductase</keyword>
<dbReference type="EMBL" id="DTGR01000200">
    <property type="protein sequence ID" value="HHS30563.1"/>
    <property type="molecule type" value="Genomic_DNA"/>
</dbReference>
<name>A0A7V6DQP5_9BACT</name>
<evidence type="ECO:0000313" key="3">
    <source>
        <dbReference type="EMBL" id="HHS30563.1"/>
    </source>
</evidence>
<dbReference type="PANTHER" id="PTHR42947">
    <property type="entry name" value="COB--COM HETERODISULFIDE REDUCTASE SUBUNIT B 1"/>
    <property type="match status" value="1"/>
</dbReference>
<accession>A0A7V6DQP5</accession>
<sequence length="284" mass="30880">MKVSYYPGCSLEGTAIDYAASISAAAELLDVQLEELEDWNCCGATAAHSINHRLSLELPARNLALAEAAGLDVVVPCALCFNRLKVAEKALLGPEGKGLGVDFRGGIKIWDLLDYLTQESYLRAVAAKVMRPLTGLKAVAYYGCMVARPPFITDKKDAENPQNMERLLGALGAEPLDWSFKTDCCGAGLAVSRPDIIDTLVARLYERALRAGAACLVVSCQMCQANLDLPQQRIAKKTGKDYYLPIFYFTELLGLALGHPGVGEWLDKHLVDPKPLLKKLGFSF</sequence>